<dbReference type="Pfam" id="PF25895">
    <property type="entry name" value="WHD_plant_disease"/>
    <property type="match status" value="1"/>
</dbReference>
<dbReference type="PANTHER" id="PTHR32472:SF18">
    <property type="entry name" value="OS11G0576100 PROTEIN"/>
    <property type="match status" value="1"/>
</dbReference>
<dbReference type="GO" id="GO:0000725">
    <property type="term" value="P:recombinational repair"/>
    <property type="evidence" value="ECO:0007669"/>
    <property type="project" value="TreeGrafter"/>
</dbReference>
<accession>A0A9D5BTA5</accession>
<dbReference type="SUPFAM" id="SSF52540">
    <property type="entry name" value="P-loop containing nucleoside triphosphate hydrolases"/>
    <property type="match status" value="1"/>
</dbReference>
<gene>
    <name evidence="2" type="ORF">J5N97_001724</name>
</gene>
<dbReference type="Proteomes" id="UP001085076">
    <property type="component" value="Unassembled WGS sequence"/>
</dbReference>
<dbReference type="EMBL" id="JAGGNH010000080">
    <property type="protein sequence ID" value="KAJ0960442.1"/>
    <property type="molecule type" value="Genomic_DNA"/>
</dbReference>
<evidence type="ECO:0000313" key="3">
    <source>
        <dbReference type="Proteomes" id="UP001085076"/>
    </source>
</evidence>
<feature type="domain" description="Plant disease resistance WDH" evidence="1">
    <location>
        <begin position="281"/>
        <end position="388"/>
    </location>
</feature>
<evidence type="ECO:0000259" key="1">
    <source>
        <dbReference type="Pfam" id="PF25895"/>
    </source>
</evidence>
<dbReference type="InterPro" id="IPR027417">
    <property type="entry name" value="P-loop_NTPase"/>
</dbReference>
<dbReference type="OrthoDB" id="626167at2759"/>
<dbReference type="PANTHER" id="PTHR32472">
    <property type="entry name" value="DNA REPAIR PROTEIN RADA"/>
    <property type="match status" value="1"/>
</dbReference>
<comment type="caution">
    <text evidence="2">The sequence shown here is derived from an EMBL/GenBank/DDBJ whole genome shotgun (WGS) entry which is preliminary data.</text>
</comment>
<reference evidence="2 3" key="1">
    <citation type="journal article" date="2022" name="Hortic Res">
        <title>The genome of Dioscorea zingiberensis sheds light on the biosynthesis, origin and evolution of the medicinally important diosgenin saponins.</title>
        <authorList>
            <person name="Li Y."/>
            <person name="Tan C."/>
            <person name="Li Z."/>
            <person name="Guo J."/>
            <person name="Li S."/>
            <person name="Chen X."/>
            <person name="Wang C."/>
            <person name="Dai X."/>
            <person name="Yang H."/>
            <person name="Song W."/>
            <person name="Hou L."/>
            <person name="Xu J."/>
            <person name="Tong Z."/>
            <person name="Xu A."/>
            <person name="Yuan X."/>
            <person name="Wang W."/>
            <person name="Yang Q."/>
            <person name="Chen L."/>
            <person name="Sun Z."/>
            <person name="Wang K."/>
            <person name="Pan B."/>
            <person name="Chen J."/>
            <person name="Bao Y."/>
            <person name="Liu F."/>
            <person name="Qi X."/>
            <person name="Gang D.R."/>
            <person name="Wen J."/>
            <person name="Li J."/>
        </authorList>
    </citation>
    <scope>NUCLEOTIDE SEQUENCE [LARGE SCALE GENOMIC DNA]</scope>
    <source>
        <strain evidence="2">Dzin_1.0</strain>
    </source>
</reference>
<name>A0A9D5BTA5_9LILI</name>
<organism evidence="2 3">
    <name type="scientific">Dioscorea zingiberensis</name>
    <dbReference type="NCBI Taxonomy" id="325984"/>
    <lineage>
        <taxon>Eukaryota</taxon>
        <taxon>Viridiplantae</taxon>
        <taxon>Streptophyta</taxon>
        <taxon>Embryophyta</taxon>
        <taxon>Tracheophyta</taxon>
        <taxon>Spermatophyta</taxon>
        <taxon>Magnoliopsida</taxon>
        <taxon>Liliopsida</taxon>
        <taxon>Dioscoreales</taxon>
        <taxon>Dioscoreaceae</taxon>
        <taxon>Dioscorea</taxon>
    </lineage>
</organism>
<sequence length="457" mass="52044">MIGERGVKIFEDLARKGKEPLVWMESNDDIEFQGFGSREGMVGSKHGEMKYSIELHCGRGVALVTGESGIGKTELLLEFAYRFSHRYKMVLWVGGEVRYRRRNYMKLLPILGIDVDVTEQNEFSLDRQGGGPKSFAEIEEEAIGKDWWDGRNVMELLPHFGGETHVLISTHLPNSINVQPPSMLHLSAGEAMSLMRGILGDLPTEDVDALRVLEEKLGRLPLALALVRAILAELPINPLKFLEKISKIPYREIAWNSKKEDPVFRRNPFFVKLLDFCFSFLNHAKKFMKLNIRMLHASSWLAPAPVPVSTLMLAMMEAPEERNASYLWKKCRRRFTSMYIKPRAQSSEVELADMMVRLRIARGCTRIGCIYMHDIINLYARKTDYSSITQTIVQAINIGGSIEEHPEHAWAACFLVFKFNIDPSIVDLSVQDMVSFIKQIVLPLAMHDLKAFLNTLL</sequence>
<dbReference type="AlphaFoldDB" id="A0A9D5BTA5"/>
<keyword evidence="3" id="KW-1185">Reference proteome</keyword>
<evidence type="ECO:0000313" key="2">
    <source>
        <dbReference type="EMBL" id="KAJ0960442.1"/>
    </source>
</evidence>
<proteinExistence type="predicted"/>
<dbReference type="InterPro" id="IPR058874">
    <property type="entry name" value="WHD_plant"/>
</dbReference>
<protein>
    <recommendedName>
        <fullName evidence="1">Plant disease resistance WDH domain-containing protein</fullName>
    </recommendedName>
</protein>